<evidence type="ECO:0000313" key="2">
    <source>
        <dbReference type="RefSeq" id="XP_072857970.1"/>
    </source>
</evidence>
<name>A0ABM5GK37_9SAUR</name>
<reference evidence="2" key="1">
    <citation type="submission" date="2025-08" db="UniProtKB">
        <authorList>
            <consortium name="RefSeq"/>
        </authorList>
    </citation>
    <scope>IDENTIFICATION</scope>
</reference>
<sequence length="704" mass="80996">MKRQHCLADFFNKKTKLDSLELALDGSSQSLAQTIQPEESSTSIETENHNNSNIENSLPECWSVQQYENFKEKYEGLGISNKKLGCEYCAKYDFIKEKSVHVSKEWKGFQIEASGKNRLVQQASLRKKMKEHFSSKAHNICKDNFKVREQDTITNVVDTLNKKYFSSTCRVFNTIYSLSKRCKPFSDIEDEIELQMKNGLDMGIGLHSRKTAVKIVDFIAKEIKKEIFTKITENDKKICLIIDEASTISCKPVIILFLKVEDSVSSPTIFVELVELEKQDAETICSSVMESLNKVGLTKNYLQKNLIGFCSDGASVMLGRKSGVSTRITKDFPNIIIWHCLNHRLQLVLDDSIKEIKQANHFKIFIDKIYTIFHQSNKNQIELIKISEQLGIEIIKIGRVLGPRWAACSLRSTLAVWRAYPALYHYFSSNAKYLGMATRLKNIFFLTDLALMIDILNEISLLSNALQARNTDILKAEKLVIRSIKAFEMLEKEKGPYEKKVINELITSESYKNIDFVENHRFVGLPRETLLEASCSQFDDNNTLQFLTFLEPDYWNIEEVIVPWKAAEEQLHVFNTFFNYQVDINEYRDFVENVLKNYQNYSIPESVQRAKNIVRTIAVSSAEAERGFSKMNIICSEKRSRLTVSNISNIMVINLIGLPLKEWNPTPTVQRWLRVNHTADDARIKAKKLASEDANQTAIWKYLQ</sequence>
<keyword evidence="1" id="KW-1185">Reference proteome</keyword>
<dbReference type="PANTHER" id="PTHR46880">
    <property type="entry name" value="RAS-ASSOCIATING DOMAIN-CONTAINING PROTEIN"/>
    <property type="match status" value="1"/>
</dbReference>
<accession>A0ABM5GK37</accession>
<protein>
    <submittedName>
        <fullName evidence="2">LOW QUALITY PROTEIN: E3 SUMO-protein ligase KIAA1586 homolog</fullName>
    </submittedName>
</protein>
<organism evidence="1 2">
    <name type="scientific">Pogona vitticeps</name>
    <name type="common">central bearded dragon</name>
    <dbReference type="NCBI Taxonomy" id="103695"/>
    <lineage>
        <taxon>Eukaryota</taxon>
        <taxon>Metazoa</taxon>
        <taxon>Chordata</taxon>
        <taxon>Craniata</taxon>
        <taxon>Vertebrata</taxon>
        <taxon>Euteleostomi</taxon>
        <taxon>Lepidosauria</taxon>
        <taxon>Squamata</taxon>
        <taxon>Bifurcata</taxon>
        <taxon>Unidentata</taxon>
        <taxon>Episquamata</taxon>
        <taxon>Toxicofera</taxon>
        <taxon>Iguania</taxon>
        <taxon>Acrodonta</taxon>
        <taxon>Agamidae</taxon>
        <taxon>Amphibolurinae</taxon>
        <taxon>Pogona</taxon>
    </lineage>
</organism>
<gene>
    <name evidence="2" type="primary">KIAA1586</name>
</gene>
<dbReference type="PANTHER" id="PTHR46880:SF8">
    <property type="entry name" value="E3 SUMO-PROTEIN LIGASE KIAA1586"/>
    <property type="match status" value="1"/>
</dbReference>
<dbReference type="RefSeq" id="XP_072857970.1">
    <property type="nucleotide sequence ID" value="XM_073001869.1"/>
</dbReference>
<dbReference type="InterPro" id="IPR012337">
    <property type="entry name" value="RNaseH-like_sf"/>
</dbReference>
<evidence type="ECO:0000313" key="1">
    <source>
        <dbReference type="Proteomes" id="UP001652642"/>
    </source>
</evidence>
<keyword evidence="2" id="KW-0436">Ligase</keyword>
<dbReference type="Proteomes" id="UP001652642">
    <property type="component" value="Chromosome 5"/>
</dbReference>
<dbReference type="GO" id="GO:0016874">
    <property type="term" value="F:ligase activity"/>
    <property type="evidence" value="ECO:0007669"/>
    <property type="project" value="UniProtKB-KW"/>
</dbReference>
<dbReference type="SUPFAM" id="SSF53098">
    <property type="entry name" value="Ribonuclease H-like"/>
    <property type="match status" value="1"/>
</dbReference>
<dbReference type="GeneID" id="140707626"/>
<proteinExistence type="predicted"/>